<feature type="compositionally biased region" description="Low complexity" evidence="4">
    <location>
        <begin position="1330"/>
        <end position="1345"/>
    </location>
</feature>
<feature type="region of interest" description="Disordered" evidence="4">
    <location>
        <begin position="868"/>
        <end position="1105"/>
    </location>
</feature>
<name>A0ABM1AEZ3_APLCA</name>
<feature type="compositionally biased region" description="Low complexity" evidence="4">
    <location>
        <begin position="1571"/>
        <end position="1584"/>
    </location>
</feature>
<feature type="compositionally biased region" description="Pro residues" evidence="4">
    <location>
        <begin position="1056"/>
        <end position="1083"/>
    </location>
</feature>
<dbReference type="SUPFAM" id="SSF48403">
    <property type="entry name" value="Ankyrin repeat"/>
    <property type="match status" value="1"/>
</dbReference>
<dbReference type="Proteomes" id="UP000694888">
    <property type="component" value="Unplaced"/>
</dbReference>
<dbReference type="SMART" id="SM00454">
    <property type="entry name" value="SAM"/>
    <property type="match status" value="1"/>
</dbReference>
<evidence type="ECO:0000256" key="1">
    <source>
        <dbReference type="ARBA" id="ARBA00023018"/>
    </source>
</evidence>
<dbReference type="CDD" id="cd06746">
    <property type="entry name" value="PDZ_SHANK1_3-like"/>
    <property type="match status" value="1"/>
</dbReference>
<keyword evidence="7" id="KW-1185">Reference proteome</keyword>
<feature type="region of interest" description="Disordered" evidence="4">
    <location>
        <begin position="1466"/>
        <end position="1617"/>
    </location>
</feature>
<feature type="region of interest" description="Disordered" evidence="4">
    <location>
        <begin position="1189"/>
        <end position="1452"/>
    </location>
</feature>
<feature type="repeat" description="ANK" evidence="3">
    <location>
        <begin position="183"/>
        <end position="215"/>
    </location>
</feature>
<dbReference type="InterPro" id="IPR002110">
    <property type="entry name" value="Ankyrin_rpt"/>
</dbReference>
<feature type="domain" description="PDZ" evidence="6">
    <location>
        <begin position="427"/>
        <end position="524"/>
    </location>
</feature>
<feature type="compositionally biased region" description="Polar residues" evidence="4">
    <location>
        <begin position="781"/>
        <end position="790"/>
    </location>
</feature>
<dbReference type="InterPro" id="IPR001478">
    <property type="entry name" value="PDZ"/>
</dbReference>
<evidence type="ECO:0000313" key="8">
    <source>
        <dbReference type="RefSeq" id="XP_012946399.1"/>
    </source>
</evidence>
<organism evidence="7 8">
    <name type="scientific">Aplysia californica</name>
    <name type="common">California sea hare</name>
    <dbReference type="NCBI Taxonomy" id="6500"/>
    <lineage>
        <taxon>Eukaryota</taxon>
        <taxon>Metazoa</taxon>
        <taxon>Spiralia</taxon>
        <taxon>Lophotrochozoa</taxon>
        <taxon>Mollusca</taxon>
        <taxon>Gastropoda</taxon>
        <taxon>Heterobranchia</taxon>
        <taxon>Euthyneura</taxon>
        <taxon>Tectipleura</taxon>
        <taxon>Aplysiida</taxon>
        <taxon>Aplysioidea</taxon>
        <taxon>Aplysiidae</taxon>
        <taxon>Aplysia</taxon>
    </lineage>
</organism>
<dbReference type="InterPro" id="IPR001660">
    <property type="entry name" value="SAM"/>
</dbReference>
<feature type="domain" description="SAM" evidence="5">
    <location>
        <begin position="1658"/>
        <end position="1721"/>
    </location>
</feature>
<feature type="region of interest" description="Disordered" evidence="4">
    <location>
        <begin position="690"/>
        <end position="790"/>
    </location>
</feature>
<dbReference type="InterPro" id="IPR036770">
    <property type="entry name" value="Ankyrin_rpt-contain_sf"/>
</dbReference>
<dbReference type="Pfam" id="PF12796">
    <property type="entry name" value="Ank_2"/>
    <property type="match status" value="2"/>
</dbReference>
<feature type="compositionally biased region" description="Gly residues" evidence="4">
    <location>
        <begin position="691"/>
        <end position="702"/>
    </location>
</feature>
<keyword evidence="3" id="KW-0040">ANK repeat</keyword>
<dbReference type="PANTHER" id="PTHR24135">
    <property type="entry name" value="SH3 AND MULTIPLE ANKYRIN REPEAT DOMAINS PROTEIN"/>
    <property type="match status" value="1"/>
</dbReference>
<accession>A0ABM1AEZ3</accession>
<protein>
    <submittedName>
        <fullName evidence="8">SH3 and multiple ankyrin repeat domains protein 1</fullName>
    </submittedName>
</protein>
<dbReference type="GeneID" id="101853287"/>
<dbReference type="SUPFAM" id="SSF50156">
    <property type="entry name" value="PDZ domain-like"/>
    <property type="match status" value="1"/>
</dbReference>
<sequence>MEEQRTLSEYPIQGPIGFLEFKYKRRVYKLMQVNERKLKQLHSKAKLKLFLEVVRAGHCDKVNKMTIKGLDPNFHDQDNGETPLTTAVTLGKSKCREVIMTLISGGAHLDFRNRQGLTALHRAAIVGNAEAIRSLLDLGASPNCADGRDLTPLYYSVSNDDAAQECTHLLLHERSRIGVCDEHGWYEIHQACKDGRVQHLEHLLFYGAEMDVRNSCGNTPLHVCALNKQEACARVLLFRGAEPGLLNYSNQTADQAAVVAGNPGIADMILGHNPDDVVPYREIPQYSSRRKGGSLTPSLRALIRSRSDPRVNLSGLAADATSSSTSSPTYGAGHLTRASRHAGIDSDSACSVSVSSTGSVTGVTDLGMYEGRTPGGREGFFPGGHVSQLQVRRAGSLGDVHNVARSTTQRNTLATLVHVDREQVPRVVLLHRSAEGYGFVLRGAKSKAPTGGSFNDFTPTSEYPALQYLDSVDPGSQADRAGLKSGDFILEINGENVIRASHEHVVHLIRSSSDVLTLKVVTVTHTDRMADWTLQADAGAMTLPARRKQAAAPLPPQRDPRTSLSYSKASSRSMAEGLAEIEKLDAALAEFEGQEVARRHSLHGLQTLDDPKVASVRASHTVKRVSVLDYDGLLTGEPTPPAATSSKGNKEYMSPAEARIKKYHKKSASQTMERSKSTPDMLAELQASGGIETGAGTGGKLGGSWSKSRPPPPPPHTGQYTGALHVSPTHSMGQVKAAVSAGHYQRGSASVPTTPELPDRAPVNRQTAPGAPTTPEVVRINTASKSNSTYANVSADVQKRLKNESSYESSFRPGLNAKMIDSPPKAGAPPSDQTILKKTTNRMSPKDDRVSFADDRVMENAQKFIKKHPNATLLVTADIHSDKAPSEQKGAGSPEKAVYEPEPDYEDSDDDGGHKVSTLRKGHVAGTTNAPAQTKAAVTVISISSNDKPKSSGAMVSPALSSTQTGHGVKSATSNGQDQVTLTSPSQSAASSRRSSGVALASLPQSSSVDNSRRSSVHADSSTEAHRSRPGLMVATAMTSSVPKSPEPESEVSTYAPPPPPVAPPPPPPMAPPPPPPLPPPVMPVAGSSDSTLRRQQSAAPVVPNLVSSDDIMAAVAERRARLQAEGPRVSEVKPSLPTNKSVHELNQEALKAAVAKRKSRMERDQDTSVVTDIESRLQKNKKLQAAKFFTADTTGRHSSQTGKEEKPTAVVAAPAQSKAVEENMKKSEPEQSSLKPKEIAAKFDPGKNATPPKVSPVLQTKSVAGKWPAGRDASPSPGPNVTTLDLKSRLKPVELRGGVSPIASHTAPTGAVKSPTVKTKAPAPPPPGGKTSPAPAASSPSVSTHKPSPVLTSKSTSASEPKPEPPESPTLSKTPVSPSQSADYITLAEKARQEYLKKKASGNLTPNVEKKGPVEITPSRKGPPRSPVTSQPRPPTLIDVKPASGSGEAVQVSIKDRIKNLQADKPVAVQGVTEDHSHTEQSLSNGTIRKPKSNGSISPPPSLMAPLPAGHLDDSLPPPPPPGFDDRSAPLPGRGVLIDIVPPPSSFGNAEDPGEPPSSVPAFGQEDAASFVSSVSSLSTLSSEQGEGTGPDKNMSIEDMIAPPPPPPPNFDESQLGDQEAFIPPPPQFLELDSNANVSKSMEKTSKALAGKPVSSWSCMDVLDWLDTLGLPQYRVSFAKACVDGAKLVDMGRNEFISLGVTQVGHRMNLERSVKKLNLAASTNL</sequence>
<dbReference type="Pfam" id="PF00595">
    <property type="entry name" value="PDZ"/>
    <property type="match status" value="1"/>
</dbReference>
<comment type="subcellular location">
    <subcellularLocation>
        <location evidence="2">Postsynaptic density</location>
    </subcellularLocation>
</comment>
<evidence type="ECO:0000256" key="2">
    <source>
        <dbReference type="ARBA" id="ARBA00034105"/>
    </source>
</evidence>
<feature type="repeat" description="ANK" evidence="3">
    <location>
        <begin position="216"/>
        <end position="248"/>
    </location>
</feature>
<dbReference type="PROSITE" id="PS50088">
    <property type="entry name" value="ANK_REPEAT"/>
    <property type="match status" value="4"/>
</dbReference>
<feature type="compositionally biased region" description="Polar residues" evidence="4">
    <location>
        <begin position="1481"/>
        <end position="1498"/>
    </location>
</feature>
<feature type="compositionally biased region" description="Polar residues" evidence="4">
    <location>
        <begin position="831"/>
        <end position="843"/>
    </location>
</feature>
<evidence type="ECO:0000256" key="3">
    <source>
        <dbReference type="PROSITE-ProRule" id="PRU00023"/>
    </source>
</evidence>
<feature type="compositionally biased region" description="Low complexity" evidence="4">
    <location>
        <begin position="984"/>
        <end position="1010"/>
    </location>
</feature>
<feature type="compositionally biased region" description="Polar residues" evidence="4">
    <location>
        <begin position="1192"/>
        <end position="1202"/>
    </location>
</feature>
<keyword evidence="1" id="KW-0770">Synapse</keyword>
<dbReference type="Gene3D" id="1.10.150.50">
    <property type="entry name" value="Transcription Factor, Ets-1"/>
    <property type="match status" value="1"/>
</dbReference>
<dbReference type="PROSITE" id="PS50297">
    <property type="entry name" value="ANK_REP_REGION"/>
    <property type="match status" value="2"/>
</dbReference>
<feature type="compositionally biased region" description="Polar residues" evidence="4">
    <location>
        <begin position="959"/>
        <end position="983"/>
    </location>
</feature>
<gene>
    <name evidence="8" type="primary">LOC101853287</name>
</gene>
<evidence type="ECO:0000259" key="6">
    <source>
        <dbReference type="PROSITE" id="PS50106"/>
    </source>
</evidence>
<dbReference type="SUPFAM" id="SSF47769">
    <property type="entry name" value="SAM/Pointed domain"/>
    <property type="match status" value="1"/>
</dbReference>
<dbReference type="Gene3D" id="1.25.40.20">
    <property type="entry name" value="Ankyrin repeat-containing domain"/>
    <property type="match status" value="2"/>
</dbReference>
<dbReference type="SMART" id="SM00248">
    <property type="entry name" value="ANK"/>
    <property type="match status" value="5"/>
</dbReference>
<feature type="compositionally biased region" description="Polar residues" evidence="4">
    <location>
        <begin position="1088"/>
        <end position="1099"/>
    </location>
</feature>
<dbReference type="InterPro" id="IPR013761">
    <property type="entry name" value="SAM/pointed_sf"/>
</dbReference>
<dbReference type="Gene3D" id="2.30.42.10">
    <property type="match status" value="1"/>
</dbReference>
<dbReference type="PANTHER" id="PTHR24135:SF28">
    <property type="entry name" value="LD13733P"/>
    <property type="match status" value="1"/>
</dbReference>
<dbReference type="SMART" id="SM00228">
    <property type="entry name" value="PDZ"/>
    <property type="match status" value="1"/>
</dbReference>
<feature type="region of interest" description="Disordered" evidence="4">
    <location>
        <begin position="804"/>
        <end position="851"/>
    </location>
</feature>
<evidence type="ECO:0000259" key="5">
    <source>
        <dbReference type="PROSITE" id="PS50105"/>
    </source>
</evidence>
<feature type="repeat" description="ANK" evidence="3">
    <location>
        <begin position="79"/>
        <end position="114"/>
    </location>
</feature>
<proteinExistence type="predicted"/>
<evidence type="ECO:0000313" key="7">
    <source>
        <dbReference type="Proteomes" id="UP000694888"/>
    </source>
</evidence>
<dbReference type="RefSeq" id="XP_012946399.1">
    <property type="nucleotide sequence ID" value="XM_013090945.1"/>
</dbReference>
<dbReference type="InterPro" id="IPR051569">
    <property type="entry name" value="SHANK"/>
</dbReference>
<dbReference type="InterPro" id="IPR036034">
    <property type="entry name" value="PDZ_sf"/>
</dbReference>
<dbReference type="Pfam" id="PF00536">
    <property type="entry name" value="SAM_1"/>
    <property type="match status" value="1"/>
</dbReference>
<feature type="region of interest" description="Disordered" evidence="4">
    <location>
        <begin position="546"/>
        <end position="570"/>
    </location>
</feature>
<dbReference type="PROSITE" id="PS50106">
    <property type="entry name" value="PDZ"/>
    <property type="match status" value="1"/>
</dbReference>
<feature type="compositionally biased region" description="Basic and acidic residues" evidence="4">
    <location>
        <begin position="1220"/>
        <end position="1246"/>
    </location>
</feature>
<feature type="compositionally biased region" description="Acidic residues" evidence="4">
    <location>
        <begin position="901"/>
        <end position="910"/>
    </location>
</feature>
<reference evidence="8" key="1">
    <citation type="submission" date="2025-08" db="UniProtKB">
        <authorList>
            <consortium name="RefSeq"/>
        </authorList>
    </citation>
    <scope>IDENTIFICATION</scope>
</reference>
<dbReference type="PROSITE" id="PS50105">
    <property type="entry name" value="SAM_DOMAIN"/>
    <property type="match status" value="1"/>
</dbReference>
<feature type="region of interest" description="Disordered" evidence="4">
    <location>
        <begin position="1123"/>
        <end position="1145"/>
    </location>
</feature>
<evidence type="ECO:0000256" key="4">
    <source>
        <dbReference type="SAM" id="MobiDB-lite"/>
    </source>
</evidence>
<feature type="repeat" description="ANK" evidence="3">
    <location>
        <begin position="115"/>
        <end position="147"/>
    </location>
</feature>